<dbReference type="InterPro" id="IPR035906">
    <property type="entry name" value="MetI-like_sf"/>
</dbReference>
<name>A0A556A975_9BURK</name>
<feature type="transmembrane region" description="Helical" evidence="7">
    <location>
        <begin position="121"/>
        <end position="139"/>
    </location>
</feature>
<dbReference type="EMBL" id="VLTJ01000041">
    <property type="protein sequence ID" value="TSH89448.1"/>
    <property type="molecule type" value="Genomic_DNA"/>
</dbReference>
<keyword evidence="3" id="KW-1003">Cell membrane</keyword>
<dbReference type="PANTHER" id="PTHR30151:SF41">
    <property type="entry name" value="ABC TRANSPORTER PERMEASE PROTEIN"/>
    <property type="match status" value="1"/>
</dbReference>
<reference evidence="9 10" key="1">
    <citation type="submission" date="2019-07" db="EMBL/GenBank/DDBJ databases">
        <title>Qingshengfaniella alkalisoli gen. nov., sp. nov., isolated from saline soil.</title>
        <authorList>
            <person name="Xu L."/>
            <person name="Huang X.-X."/>
            <person name="Sun J.-Q."/>
        </authorList>
    </citation>
    <scope>NUCLEOTIDE SEQUENCE [LARGE SCALE GENOMIC DNA]</scope>
    <source>
        <strain evidence="9 10">DSM 27279</strain>
    </source>
</reference>
<feature type="transmembrane region" description="Helical" evidence="7">
    <location>
        <begin position="178"/>
        <end position="199"/>
    </location>
</feature>
<dbReference type="Proteomes" id="UP000318405">
    <property type="component" value="Unassembled WGS sequence"/>
</dbReference>
<evidence type="ECO:0000256" key="2">
    <source>
        <dbReference type="ARBA" id="ARBA00022448"/>
    </source>
</evidence>
<dbReference type="GO" id="GO:0005886">
    <property type="term" value="C:plasma membrane"/>
    <property type="evidence" value="ECO:0007669"/>
    <property type="project" value="UniProtKB-SubCell"/>
</dbReference>
<dbReference type="InterPro" id="IPR000515">
    <property type="entry name" value="MetI-like"/>
</dbReference>
<keyword evidence="10" id="KW-1185">Reference proteome</keyword>
<keyword evidence="6 7" id="KW-0472">Membrane</keyword>
<comment type="similarity">
    <text evidence="7">Belongs to the binding-protein-dependent transport system permease family.</text>
</comment>
<dbReference type="Pfam" id="PF00528">
    <property type="entry name" value="BPD_transp_1"/>
    <property type="match status" value="1"/>
</dbReference>
<proteinExistence type="inferred from homology"/>
<dbReference type="CDD" id="cd06261">
    <property type="entry name" value="TM_PBP2"/>
    <property type="match status" value="1"/>
</dbReference>
<accession>A0A556A975</accession>
<feature type="transmembrane region" description="Helical" evidence="7">
    <location>
        <begin position="64"/>
        <end position="85"/>
    </location>
</feature>
<evidence type="ECO:0000256" key="7">
    <source>
        <dbReference type="RuleBase" id="RU363032"/>
    </source>
</evidence>
<feature type="transmembrane region" description="Helical" evidence="7">
    <location>
        <begin position="219"/>
        <end position="240"/>
    </location>
</feature>
<comment type="subcellular location">
    <subcellularLocation>
        <location evidence="1 7">Cell membrane</location>
        <topology evidence="1 7">Multi-pass membrane protein</topology>
    </subcellularLocation>
</comment>
<evidence type="ECO:0000256" key="6">
    <source>
        <dbReference type="ARBA" id="ARBA00023136"/>
    </source>
</evidence>
<comment type="caution">
    <text evidence="9">The sequence shown here is derived from an EMBL/GenBank/DDBJ whole genome shotgun (WGS) entry which is preliminary data.</text>
</comment>
<evidence type="ECO:0000259" key="8">
    <source>
        <dbReference type="PROSITE" id="PS50928"/>
    </source>
</evidence>
<keyword evidence="2 7" id="KW-0813">Transport</keyword>
<gene>
    <name evidence="9" type="ORF">FOZ76_24160</name>
</gene>
<dbReference type="GO" id="GO:0055085">
    <property type="term" value="P:transmembrane transport"/>
    <property type="evidence" value="ECO:0007669"/>
    <property type="project" value="InterPro"/>
</dbReference>
<dbReference type="PROSITE" id="PS50928">
    <property type="entry name" value="ABC_TM1"/>
    <property type="match status" value="1"/>
</dbReference>
<protein>
    <submittedName>
        <fullName evidence="9">ABC transporter permease</fullName>
    </submittedName>
</protein>
<evidence type="ECO:0000256" key="1">
    <source>
        <dbReference type="ARBA" id="ARBA00004651"/>
    </source>
</evidence>
<dbReference type="RefSeq" id="WP_143950852.1">
    <property type="nucleotide sequence ID" value="NZ_BAABMB010000005.1"/>
</dbReference>
<evidence type="ECO:0000256" key="3">
    <source>
        <dbReference type="ARBA" id="ARBA00022475"/>
    </source>
</evidence>
<evidence type="ECO:0000256" key="5">
    <source>
        <dbReference type="ARBA" id="ARBA00022989"/>
    </source>
</evidence>
<dbReference type="Gene3D" id="1.10.3720.10">
    <property type="entry name" value="MetI-like"/>
    <property type="match status" value="1"/>
</dbReference>
<keyword evidence="4 7" id="KW-0812">Transmembrane</keyword>
<evidence type="ECO:0000313" key="10">
    <source>
        <dbReference type="Proteomes" id="UP000318405"/>
    </source>
</evidence>
<dbReference type="PANTHER" id="PTHR30151">
    <property type="entry name" value="ALKANE SULFONATE ABC TRANSPORTER-RELATED, MEMBRANE SUBUNIT"/>
    <property type="match status" value="1"/>
</dbReference>
<dbReference type="SUPFAM" id="SSF161098">
    <property type="entry name" value="MetI-like"/>
    <property type="match status" value="1"/>
</dbReference>
<evidence type="ECO:0000256" key="4">
    <source>
        <dbReference type="ARBA" id="ARBA00022692"/>
    </source>
</evidence>
<evidence type="ECO:0000313" key="9">
    <source>
        <dbReference type="EMBL" id="TSH89448.1"/>
    </source>
</evidence>
<dbReference type="OrthoDB" id="9809660at2"/>
<organism evidence="9 10">
    <name type="scientific">Verticiella sediminum</name>
    <dbReference type="NCBI Taxonomy" id="1247510"/>
    <lineage>
        <taxon>Bacteria</taxon>
        <taxon>Pseudomonadati</taxon>
        <taxon>Pseudomonadota</taxon>
        <taxon>Betaproteobacteria</taxon>
        <taxon>Burkholderiales</taxon>
        <taxon>Alcaligenaceae</taxon>
        <taxon>Verticiella</taxon>
    </lineage>
</organism>
<sequence length="251" mass="27062">MKTSLRSARHLLITVLGLALAWESAVRVLDVPGYYLPALSVIFQDAWSVRGLLATSLGHTLLEAVLGFLLGAAFGFACGVLFAHVRMAERAFFPLFVAAKTVPVIAFGALVVIWFGNTLMAKVAIAFYLTFFPVTVNTLRGLQACDAEKVGLLRSFGATDAQLFLRLKLPTALPTIMVGLRLGISLSLIGAIVGEWFGATVGLGAMLIQAMYNEQVTRLWLIVLACGTAGASLYGIIAALERRFIWWQGRA</sequence>
<dbReference type="AlphaFoldDB" id="A0A556A975"/>
<keyword evidence="5 7" id="KW-1133">Transmembrane helix</keyword>
<feature type="domain" description="ABC transmembrane type-1" evidence="8">
    <location>
        <begin position="57"/>
        <end position="241"/>
    </location>
</feature>
<feature type="transmembrane region" description="Helical" evidence="7">
    <location>
        <begin position="92"/>
        <end position="115"/>
    </location>
</feature>